<reference evidence="2" key="1">
    <citation type="submission" date="2020-12" db="EMBL/GenBank/DDBJ databases">
        <title>Metabolic potential, ecology and presence of endohyphal bacteria is reflected in genomic diversity of Mucoromycotina.</title>
        <authorList>
            <person name="Muszewska A."/>
            <person name="Okrasinska A."/>
            <person name="Steczkiewicz K."/>
            <person name="Drgas O."/>
            <person name="Orlowska M."/>
            <person name="Perlinska-Lenart U."/>
            <person name="Aleksandrzak-Piekarczyk T."/>
            <person name="Szatraj K."/>
            <person name="Zielenkiewicz U."/>
            <person name="Pilsyk S."/>
            <person name="Malc E."/>
            <person name="Mieczkowski P."/>
            <person name="Kruszewska J.S."/>
            <person name="Biernat P."/>
            <person name="Pawlowska J."/>
        </authorList>
    </citation>
    <scope>NUCLEOTIDE SEQUENCE</scope>
    <source>
        <strain evidence="2">WA0000017839</strain>
    </source>
</reference>
<sequence>MNQPVGGNKGLKRKETFEAKKEKSVAKRNRTTASSSSSTLICKSCDTSGHSSARSELFPNHNYTLQELIEKDIGAKNQRYTISLPLKGFLNKADDDILFTGYYPQHWYRLHLKKISLVWRIVFSAKIERIYGTFPKNSISDCILG</sequence>
<accession>A0A8H7R967</accession>
<comment type="caution">
    <text evidence="2">The sequence shown here is derived from an EMBL/GenBank/DDBJ whole genome shotgun (WGS) entry which is preliminary data.</text>
</comment>
<feature type="region of interest" description="Disordered" evidence="1">
    <location>
        <begin position="1"/>
        <end position="56"/>
    </location>
</feature>
<dbReference type="EMBL" id="JAEPRD010000036">
    <property type="protein sequence ID" value="KAG2205543.1"/>
    <property type="molecule type" value="Genomic_DNA"/>
</dbReference>
<dbReference type="OrthoDB" id="10558567at2759"/>
<organism evidence="2 3">
    <name type="scientific">Mucor saturninus</name>
    <dbReference type="NCBI Taxonomy" id="64648"/>
    <lineage>
        <taxon>Eukaryota</taxon>
        <taxon>Fungi</taxon>
        <taxon>Fungi incertae sedis</taxon>
        <taxon>Mucoromycota</taxon>
        <taxon>Mucoromycotina</taxon>
        <taxon>Mucoromycetes</taxon>
        <taxon>Mucorales</taxon>
        <taxon>Mucorineae</taxon>
        <taxon>Mucoraceae</taxon>
        <taxon>Mucor</taxon>
    </lineage>
</organism>
<dbReference type="AlphaFoldDB" id="A0A8H7R967"/>
<gene>
    <name evidence="2" type="ORF">INT47_005918</name>
</gene>
<feature type="compositionally biased region" description="Basic and acidic residues" evidence="1">
    <location>
        <begin position="13"/>
        <end position="25"/>
    </location>
</feature>
<keyword evidence="3" id="KW-1185">Reference proteome</keyword>
<protein>
    <submittedName>
        <fullName evidence="2">Uncharacterized protein</fullName>
    </submittedName>
</protein>
<evidence type="ECO:0000313" key="3">
    <source>
        <dbReference type="Proteomes" id="UP000603453"/>
    </source>
</evidence>
<feature type="compositionally biased region" description="Polar residues" evidence="1">
    <location>
        <begin position="39"/>
        <end position="54"/>
    </location>
</feature>
<dbReference type="Proteomes" id="UP000603453">
    <property type="component" value="Unassembled WGS sequence"/>
</dbReference>
<name>A0A8H7R967_9FUNG</name>
<evidence type="ECO:0000256" key="1">
    <source>
        <dbReference type="SAM" id="MobiDB-lite"/>
    </source>
</evidence>
<proteinExistence type="predicted"/>
<evidence type="ECO:0000313" key="2">
    <source>
        <dbReference type="EMBL" id="KAG2205543.1"/>
    </source>
</evidence>